<dbReference type="SUPFAM" id="SSF46894">
    <property type="entry name" value="C-terminal effector domain of the bipartite response regulators"/>
    <property type="match status" value="1"/>
</dbReference>
<dbReference type="SMART" id="SM00421">
    <property type="entry name" value="HTH_LUXR"/>
    <property type="match status" value="1"/>
</dbReference>
<dbReference type="InterPro" id="IPR016032">
    <property type="entry name" value="Sig_transdc_resp-reg_C-effctor"/>
</dbReference>
<dbReference type="PANTHER" id="PTHR44688">
    <property type="entry name" value="DNA-BINDING TRANSCRIPTIONAL ACTIVATOR DEVR_DOSR"/>
    <property type="match status" value="1"/>
</dbReference>
<name>A0A6S7C7T4_9BURK</name>
<dbReference type="InterPro" id="IPR036388">
    <property type="entry name" value="WH-like_DNA-bd_sf"/>
</dbReference>
<organism evidence="5 6">
    <name type="scientific">Achromobacter pulmonis</name>
    <dbReference type="NCBI Taxonomy" id="1389932"/>
    <lineage>
        <taxon>Bacteria</taxon>
        <taxon>Pseudomonadati</taxon>
        <taxon>Pseudomonadota</taxon>
        <taxon>Betaproteobacteria</taxon>
        <taxon>Burkholderiales</taxon>
        <taxon>Alcaligenaceae</taxon>
        <taxon>Achromobacter</taxon>
    </lineage>
</organism>
<dbReference type="PROSITE" id="PS50043">
    <property type="entry name" value="HTH_LUXR_2"/>
    <property type="match status" value="1"/>
</dbReference>
<accession>A0A6S7C7T4</accession>
<dbReference type="RefSeq" id="WP_175134995.1">
    <property type="nucleotide sequence ID" value="NZ_CADIJV010000030.1"/>
</dbReference>
<dbReference type="PANTHER" id="PTHR44688:SF16">
    <property type="entry name" value="DNA-BINDING TRANSCRIPTIONAL ACTIVATOR DEVR_DOSR"/>
    <property type="match status" value="1"/>
</dbReference>
<keyword evidence="1" id="KW-0805">Transcription regulation</keyword>
<dbReference type="CDD" id="cd06170">
    <property type="entry name" value="LuxR_C_like"/>
    <property type="match status" value="1"/>
</dbReference>
<dbReference type="AlphaFoldDB" id="A0A6S7C7T4"/>
<dbReference type="PROSITE" id="PS00622">
    <property type="entry name" value="HTH_LUXR_1"/>
    <property type="match status" value="1"/>
</dbReference>
<reference evidence="5 6" key="1">
    <citation type="submission" date="2020-04" db="EMBL/GenBank/DDBJ databases">
        <authorList>
            <person name="De Canck E."/>
        </authorList>
    </citation>
    <scope>NUCLEOTIDE SEQUENCE [LARGE SCALE GENOMIC DNA]</scope>
    <source>
        <strain evidence="5 6">LMG 26788</strain>
    </source>
</reference>
<evidence type="ECO:0000256" key="3">
    <source>
        <dbReference type="ARBA" id="ARBA00023163"/>
    </source>
</evidence>
<dbReference type="Gene3D" id="1.10.10.10">
    <property type="entry name" value="Winged helix-like DNA-binding domain superfamily/Winged helix DNA-binding domain"/>
    <property type="match status" value="1"/>
</dbReference>
<evidence type="ECO:0000313" key="5">
    <source>
        <dbReference type="EMBL" id="CAB3833964.1"/>
    </source>
</evidence>
<sequence>MYVPHPDLPAILSVLTPREREIVDYIVAGRPNKVIAIDLEISLRTVEAHRARIFAKLDVRNAMALACRLCGRGHSGVAPAAPTMSGCARAGSAPARYATSPDTVAVVIADRATELVKKGFWSK</sequence>
<evidence type="ECO:0000313" key="6">
    <source>
        <dbReference type="Proteomes" id="UP000494203"/>
    </source>
</evidence>
<keyword evidence="6" id="KW-1185">Reference proteome</keyword>
<feature type="domain" description="HTH luxR-type" evidence="4">
    <location>
        <begin position="8"/>
        <end position="73"/>
    </location>
</feature>
<dbReference type="GO" id="GO:0003677">
    <property type="term" value="F:DNA binding"/>
    <property type="evidence" value="ECO:0007669"/>
    <property type="project" value="UniProtKB-KW"/>
</dbReference>
<dbReference type="InterPro" id="IPR000792">
    <property type="entry name" value="Tscrpt_reg_LuxR_C"/>
</dbReference>
<dbReference type="GO" id="GO:0006355">
    <property type="term" value="P:regulation of DNA-templated transcription"/>
    <property type="evidence" value="ECO:0007669"/>
    <property type="project" value="InterPro"/>
</dbReference>
<keyword evidence="3" id="KW-0804">Transcription</keyword>
<dbReference type="Proteomes" id="UP000494203">
    <property type="component" value="Unassembled WGS sequence"/>
</dbReference>
<gene>
    <name evidence="5" type="ORF">LMG26788_00896</name>
</gene>
<dbReference type="PRINTS" id="PR00038">
    <property type="entry name" value="HTHLUXR"/>
</dbReference>
<evidence type="ECO:0000256" key="1">
    <source>
        <dbReference type="ARBA" id="ARBA00023015"/>
    </source>
</evidence>
<dbReference type="Pfam" id="PF00196">
    <property type="entry name" value="GerE"/>
    <property type="match status" value="1"/>
</dbReference>
<keyword evidence="2" id="KW-0238">DNA-binding</keyword>
<proteinExistence type="predicted"/>
<dbReference type="EMBL" id="CADIKZ010000002">
    <property type="protein sequence ID" value="CAB3833964.1"/>
    <property type="molecule type" value="Genomic_DNA"/>
</dbReference>
<evidence type="ECO:0000259" key="4">
    <source>
        <dbReference type="PROSITE" id="PS50043"/>
    </source>
</evidence>
<evidence type="ECO:0000256" key="2">
    <source>
        <dbReference type="ARBA" id="ARBA00023125"/>
    </source>
</evidence>
<protein>
    <recommendedName>
        <fullName evidence="4">HTH luxR-type domain-containing protein</fullName>
    </recommendedName>
</protein>